<organism evidence="1 2">
    <name type="scientific">Peronospora matthiolae</name>
    <dbReference type="NCBI Taxonomy" id="2874970"/>
    <lineage>
        <taxon>Eukaryota</taxon>
        <taxon>Sar</taxon>
        <taxon>Stramenopiles</taxon>
        <taxon>Oomycota</taxon>
        <taxon>Peronosporomycetes</taxon>
        <taxon>Peronosporales</taxon>
        <taxon>Peronosporaceae</taxon>
        <taxon>Peronospora</taxon>
    </lineage>
</organism>
<dbReference type="Proteomes" id="UP001162060">
    <property type="component" value="Unassembled WGS sequence"/>
</dbReference>
<dbReference type="EMBL" id="CAKLBY020000378">
    <property type="protein sequence ID" value="CAK7946980.1"/>
    <property type="molecule type" value="Genomic_DNA"/>
</dbReference>
<sequence length="127" mass="13840">MNSMDPLLATANPNAQLARVANTRAATRSTVAHFTPPPSFGRRALALIGRSEAVATALDGLSQGCKTEDREQENSCSSVDQRYREISSTCVRMKKKKERCRVEATSGVHPAFLSMVHPQFKSSSTTQ</sequence>
<dbReference type="AlphaFoldDB" id="A0AAV1VL71"/>
<accession>A0AAV1VL71</accession>
<reference evidence="1" key="1">
    <citation type="submission" date="2024-01" db="EMBL/GenBank/DDBJ databases">
        <authorList>
            <person name="Webb A."/>
        </authorList>
    </citation>
    <scope>NUCLEOTIDE SEQUENCE</scope>
    <source>
        <strain evidence="1">Pm1</strain>
    </source>
</reference>
<protein>
    <submittedName>
        <fullName evidence="1">Uncharacterized protein</fullName>
    </submittedName>
</protein>
<name>A0AAV1VL71_9STRA</name>
<evidence type="ECO:0000313" key="2">
    <source>
        <dbReference type="Proteomes" id="UP001162060"/>
    </source>
</evidence>
<comment type="caution">
    <text evidence="1">The sequence shown here is derived from an EMBL/GenBank/DDBJ whole genome shotgun (WGS) entry which is preliminary data.</text>
</comment>
<evidence type="ECO:0000313" key="1">
    <source>
        <dbReference type="EMBL" id="CAK7946980.1"/>
    </source>
</evidence>
<gene>
    <name evidence="1" type="ORF">PM001_LOCUS32130</name>
</gene>
<proteinExistence type="predicted"/>